<keyword evidence="10" id="KW-1185">Reference proteome</keyword>
<dbReference type="Pfam" id="PF04893">
    <property type="entry name" value="Yip1"/>
    <property type="match status" value="1"/>
</dbReference>
<evidence type="ECO:0000256" key="4">
    <source>
        <dbReference type="ARBA" id="ARBA00022989"/>
    </source>
</evidence>
<evidence type="ECO:0000256" key="7">
    <source>
        <dbReference type="SAM" id="MobiDB-lite"/>
    </source>
</evidence>
<feature type="transmembrane region" description="Helical" evidence="6">
    <location>
        <begin position="210"/>
        <end position="228"/>
    </location>
</feature>
<dbReference type="Proteomes" id="UP001497512">
    <property type="component" value="Chromosome 7"/>
</dbReference>
<evidence type="ECO:0000256" key="1">
    <source>
        <dbReference type="ARBA" id="ARBA00004141"/>
    </source>
</evidence>
<reference evidence="9" key="1">
    <citation type="submission" date="2024-02" db="EMBL/GenBank/DDBJ databases">
        <authorList>
            <consortium name="ELIXIR-Norway"/>
            <consortium name="Elixir Norway"/>
        </authorList>
    </citation>
    <scope>NUCLEOTIDE SEQUENCE</scope>
</reference>
<feature type="transmembrane region" description="Helical" evidence="6">
    <location>
        <begin position="178"/>
        <end position="198"/>
    </location>
</feature>
<dbReference type="InterPro" id="IPR039765">
    <property type="entry name" value="Yip5/YIPF1/YIPF2"/>
</dbReference>
<name>A0ABP0UVX9_9BRYO</name>
<evidence type="ECO:0000259" key="8">
    <source>
        <dbReference type="Pfam" id="PF04893"/>
    </source>
</evidence>
<feature type="transmembrane region" description="Helical" evidence="6">
    <location>
        <begin position="136"/>
        <end position="158"/>
    </location>
</feature>
<evidence type="ECO:0000313" key="9">
    <source>
        <dbReference type="EMBL" id="CAK9231482.1"/>
    </source>
</evidence>
<organism evidence="9 10">
    <name type="scientific">Sphagnum troendelagicum</name>
    <dbReference type="NCBI Taxonomy" id="128251"/>
    <lineage>
        <taxon>Eukaryota</taxon>
        <taxon>Viridiplantae</taxon>
        <taxon>Streptophyta</taxon>
        <taxon>Embryophyta</taxon>
        <taxon>Bryophyta</taxon>
        <taxon>Sphagnophytina</taxon>
        <taxon>Sphagnopsida</taxon>
        <taxon>Sphagnales</taxon>
        <taxon>Sphagnaceae</taxon>
        <taxon>Sphagnum</taxon>
    </lineage>
</organism>
<comment type="subcellular location">
    <subcellularLocation>
        <location evidence="6">Golgi apparatus membrane</location>
        <topology evidence="6">Multi-pass membrane protein</topology>
    </subcellularLocation>
    <subcellularLocation>
        <location evidence="1">Membrane</location>
        <topology evidence="1">Multi-pass membrane protein</topology>
    </subcellularLocation>
</comment>
<dbReference type="PANTHER" id="PTHR12822">
    <property type="entry name" value="PROTEIN YIPF"/>
    <property type="match status" value="1"/>
</dbReference>
<feature type="region of interest" description="Disordered" evidence="7">
    <location>
        <begin position="51"/>
        <end position="85"/>
    </location>
</feature>
<evidence type="ECO:0000256" key="5">
    <source>
        <dbReference type="ARBA" id="ARBA00023136"/>
    </source>
</evidence>
<evidence type="ECO:0000256" key="3">
    <source>
        <dbReference type="ARBA" id="ARBA00022692"/>
    </source>
</evidence>
<comment type="similarity">
    <text evidence="2 6">Belongs to the YIP1 family.</text>
</comment>
<keyword evidence="3 6" id="KW-0812">Transmembrane</keyword>
<accession>A0ABP0UVX9</accession>
<feature type="transmembrane region" description="Helical" evidence="6">
    <location>
        <begin position="234"/>
        <end position="255"/>
    </location>
</feature>
<feature type="transmembrane region" description="Helical" evidence="6">
    <location>
        <begin position="267"/>
        <end position="293"/>
    </location>
</feature>
<sequence length="299" mass="33163">MSGNYSSLGSESVGGSVPFCPVIIFDILSCMSYPSFYCFSDSNLQTFPPSDNRGKVAGSFQPPRDADDTFSQPGQGGQGGGADTPQGWQSYFNVITYRPYFNVDTVDVLERIKDSLFPYKSDFVEKTSHNPDMYGPFWICSTLVFVTAALGNFAAYLAHKTSAGGGEAWHYDINKVTYAAIMFYGYVGVIPLGLYFLLKYLGVVSGLIQLWCLYGYSLFVFIPASFLSVVPWDIMRWVVVGVATLMSAAFLGLNIRSHIKTGSDRWFMIVMSAVALQLGLGLVIKLYFFTFFYHDTLKI</sequence>
<dbReference type="InterPro" id="IPR006977">
    <property type="entry name" value="Yip1_dom"/>
</dbReference>
<evidence type="ECO:0000313" key="10">
    <source>
        <dbReference type="Proteomes" id="UP001497512"/>
    </source>
</evidence>
<protein>
    <recommendedName>
        <fullName evidence="6">Protein YIP</fullName>
    </recommendedName>
</protein>
<keyword evidence="5 6" id="KW-0472">Membrane</keyword>
<feature type="domain" description="Yip1" evidence="8">
    <location>
        <begin position="116"/>
        <end position="283"/>
    </location>
</feature>
<dbReference type="EMBL" id="OZ019899">
    <property type="protein sequence ID" value="CAK9231482.1"/>
    <property type="molecule type" value="Genomic_DNA"/>
</dbReference>
<evidence type="ECO:0000256" key="2">
    <source>
        <dbReference type="ARBA" id="ARBA00010596"/>
    </source>
</evidence>
<gene>
    <name evidence="9" type="ORF">CSSPTR1EN2_LOCUS20661</name>
</gene>
<keyword evidence="4 6" id="KW-1133">Transmembrane helix</keyword>
<dbReference type="PANTHER" id="PTHR12822:SF2">
    <property type="entry name" value="PROTEIN YIPF"/>
    <property type="match status" value="1"/>
</dbReference>
<proteinExistence type="inferred from homology"/>
<evidence type="ECO:0000256" key="6">
    <source>
        <dbReference type="RuleBase" id="RU361264"/>
    </source>
</evidence>